<dbReference type="CDD" id="cd03316">
    <property type="entry name" value="MR_like"/>
    <property type="match status" value="1"/>
</dbReference>
<dbReference type="PANTHER" id="PTHR48080">
    <property type="entry name" value="D-GALACTONATE DEHYDRATASE-RELATED"/>
    <property type="match status" value="1"/>
</dbReference>
<dbReference type="PANTHER" id="PTHR48080:SF2">
    <property type="entry name" value="D-GALACTONATE DEHYDRATASE"/>
    <property type="match status" value="1"/>
</dbReference>
<dbReference type="Pfam" id="PF02746">
    <property type="entry name" value="MR_MLE_N"/>
    <property type="match status" value="1"/>
</dbReference>
<organism evidence="3 4">
    <name type="scientific">Salmonella enterica subsp. enterica serovar Adelaide str. A4-669</name>
    <dbReference type="NCBI Taxonomy" id="913063"/>
    <lineage>
        <taxon>Bacteria</taxon>
        <taxon>Pseudomonadati</taxon>
        <taxon>Pseudomonadota</taxon>
        <taxon>Gammaproteobacteria</taxon>
        <taxon>Enterobacterales</taxon>
        <taxon>Enterobacteriaceae</taxon>
        <taxon>Salmonella</taxon>
    </lineage>
</organism>
<protein>
    <submittedName>
        <fullName evidence="3">Mandelate racemase</fullName>
    </submittedName>
</protein>
<accession>A0A6C8GRI4</accession>
<evidence type="ECO:0000256" key="1">
    <source>
        <dbReference type="ARBA" id="ARBA00023239"/>
    </source>
</evidence>
<comment type="caution">
    <text evidence="3">The sequence shown here is derived from an EMBL/GenBank/DDBJ whole genome shotgun (WGS) entry which is preliminary data.</text>
</comment>
<dbReference type="AlphaFoldDB" id="A0A6C8GRI4"/>
<dbReference type="InterPro" id="IPR034593">
    <property type="entry name" value="DgoD-like"/>
</dbReference>
<evidence type="ECO:0000313" key="4">
    <source>
        <dbReference type="Proteomes" id="UP000004906"/>
    </source>
</evidence>
<name>A0A6C8GRI4_SALET</name>
<dbReference type="EMBL" id="AFCI01000394">
    <property type="protein sequence ID" value="EHC39779.1"/>
    <property type="molecule type" value="Genomic_DNA"/>
</dbReference>
<dbReference type="SUPFAM" id="SSF54826">
    <property type="entry name" value="Enolase N-terminal domain-like"/>
    <property type="match status" value="1"/>
</dbReference>
<dbReference type="Gene3D" id="3.20.20.120">
    <property type="entry name" value="Enolase-like C-terminal domain"/>
    <property type="match status" value="1"/>
</dbReference>
<dbReference type="Proteomes" id="UP000004906">
    <property type="component" value="Unassembled WGS sequence"/>
</dbReference>
<dbReference type="InterPro" id="IPR029017">
    <property type="entry name" value="Enolase-like_N"/>
</dbReference>
<proteinExistence type="predicted"/>
<keyword evidence="1" id="KW-0456">Lyase</keyword>
<reference evidence="3 4" key="1">
    <citation type="journal article" date="2011" name="BMC Genomics">
        <title>Genome sequencing reveals diversification of virulence factor content and possible host adaptation in distinct subpopulations of Salmonella enterica.</title>
        <authorList>
            <person name="den Bakker H.C."/>
            <person name="Moreno Switt A.I."/>
            <person name="Govoni G."/>
            <person name="Cummings C.A."/>
            <person name="Ranieri M.L."/>
            <person name="Degoricija L."/>
            <person name="Hoelzer K."/>
            <person name="Rodriguez-Rivera L.D."/>
            <person name="Brown S."/>
            <person name="Bolchacova E."/>
            <person name="Furtado M.R."/>
            <person name="Wiedmann M."/>
        </authorList>
    </citation>
    <scope>NUCLEOTIDE SEQUENCE [LARGE SCALE GENOMIC DNA]</scope>
    <source>
        <strain evidence="3 4">A4-669</strain>
    </source>
</reference>
<dbReference type="Gene3D" id="3.30.390.10">
    <property type="entry name" value="Enolase-like, N-terminal domain"/>
    <property type="match status" value="1"/>
</dbReference>
<feature type="domain" description="Mandelate racemase/muconate lactonizing enzyme N-terminal" evidence="2">
    <location>
        <begin position="18"/>
        <end position="121"/>
    </location>
</feature>
<dbReference type="SUPFAM" id="SSF51604">
    <property type="entry name" value="Enolase C-terminal domain-like"/>
    <property type="match status" value="1"/>
</dbReference>
<dbReference type="InterPro" id="IPR013341">
    <property type="entry name" value="Mandelate_racemase_N_dom"/>
</dbReference>
<gene>
    <name evidence="3" type="ORF">LTSEADE_1114</name>
</gene>
<evidence type="ECO:0000313" key="3">
    <source>
        <dbReference type="EMBL" id="EHC39779.1"/>
    </source>
</evidence>
<evidence type="ECO:0000259" key="2">
    <source>
        <dbReference type="Pfam" id="PF02746"/>
    </source>
</evidence>
<dbReference type="GO" id="GO:0016829">
    <property type="term" value="F:lyase activity"/>
    <property type="evidence" value="ECO:0007669"/>
    <property type="project" value="UniProtKB-KW"/>
</dbReference>
<sequence>MKITSIEVFDCELKKRDQTMSSYNPVLIRVNTDSGLSGIGEVGLAYGAGAKAGVGIIRDLAPLIVGEDPLNIEKIWEFFFRKTFWGMGGGNVFYAGMSAIDIALWDIKGKYLGVPVYQLLGGKTNEKLRTYASQLQFGWGDKRQILVTPDEYAEAARAALDDGYDAIKVDLGEL</sequence>
<dbReference type="InterPro" id="IPR036849">
    <property type="entry name" value="Enolase-like_C_sf"/>
</dbReference>